<organism evidence="1 2">
    <name type="scientific">Trichlorobacter thiogenes</name>
    <dbReference type="NCBI Taxonomy" id="115783"/>
    <lineage>
        <taxon>Bacteria</taxon>
        <taxon>Pseudomonadati</taxon>
        <taxon>Thermodesulfobacteriota</taxon>
        <taxon>Desulfuromonadia</taxon>
        <taxon>Geobacterales</taxon>
        <taxon>Geobacteraceae</taxon>
        <taxon>Trichlorobacter</taxon>
    </lineage>
</organism>
<accession>A0A1T4MER5</accession>
<dbReference type="RefSeq" id="WP_078789525.1">
    <property type="nucleotide sequence ID" value="NZ_FUWR01000005.1"/>
</dbReference>
<evidence type="ECO:0008006" key="3">
    <source>
        <dbReference type="Google" id="ProtNLM"/>
    </source>
</evidence>
<gene>
    <name evidence="1" type="ORF">SAMN02745119_01261</name>
</gene>
<protein>
    <recommendedName>
        <fullName evidence="3">Carboxypeptidase regulatory-like domain-containing protein</fullName>
    </recommendedName>
</protein>
<dbReference type="Proteomes" id="UP000190102">
    <property type="component" value="Unassembled WGS sequence"/>
</dbReference>
<dbReference type="SUPFAM" id="SSF49464">
    <property type="entry name" value="Carboxypeptidase regulatory domain-like"/>
    <property type="match status" value="1"/>
</dbReference>
<name>A0A1T4MER5_9BACT</name>
<dbReference type="InterPro" id="IPR008969">
    <property type="entry name" value="CarboxyPept-like_regulatory"/>
</dbReference>
<keyword evidence="2" id="KW-1185">Reference proteome</keyword>
<sequence length="394" mass="42014">MKKRSVLLMTMFVFLWSILPEISMANPSSNLSTISLAGVVKDRVNASVAGVLVEVDGSPTLFNVTDENGFFVVSGIPQAALFRLKITKVGYLPVYTQYYSSSQSFDNSNYPYYLFTPDELELLPGRSAVIVGVVDSNSGSLLSGVSASTNVATTQIMYVDAASHNIVPGTETDLSGVFVAIVPSAHEVTLSGMKYGYFMNSLTTTVPNGSIIEAVLPLSLRPTYSLTLQQTGSGNGFLSSSPGGTCTEPSCTISIVANLGSTITAVPSDNSSFGGWVDSNCSGQSNPCDIWMSDNKTVIASFSLQPFKIEGAARYFSSLAEAFSAVQNYETIFAQKSYTPTGTTFNRPNVLATLKGGFNDSFNSSTREVNDFTLIDDTLVVSHGTLVVDQIIIK</sequence>
<evidence type="ECO:0000313" key="2">
    <source>
        <dbReference type="Proteomes" id="UP000190102"/>
    </source>
</evidence>
<dbReference type="Gene3D" id="2.60.40.1120">
    <property type="entry name" value="Carboxypeptidase-like, regulatory domain"/>
    <property type="match status" value="1"/>
</dbReference>
<dbReference type="AlphaFoldDB" id="A0A1T4MER5"/>
<evidence type="ECO:0000313" key="1">
    <source>
        <dbReference type="EMBL" id="SJZ65381.1"/>
    </source>
</evidence>
<dbReference type="EMBL" id="FUWR01000005">
    <property type="protein sequence ID" value="SJZ65381.1"/>
    <property type="molecule type" value="Genomic_DNA"/>
</dbReference>
<dbReference type="STRING" id="115783.SAMN02745119_01261"/>
<proteinExistence type="predicted"/>
<dbReference type="OrthoDB" id="9768470at2"/>
<reference evidence="2" key="1">
    <citation type="submission" date="2017-02" db="EMBL/GenBank/DDBJ databases">
        <authorList>
            <person name="Varghese N."/>
            <person name="Submissions S."/>
        </authorList>
    </citation>
    <scope>NUCLEOTIDE SEQUENCE [LARGE SCALE GENOMIC DNA]</scope>
    <source>
        <strain evidence="2">ATCC BAA-34</strain>
    </source>
</reference>